<evidence type="ECO:0000313" key="13">
    <source>
        <dbReference type="EMBL" id="URD67015.1"/>
    </source>
</evidence>
<dbReference type="InterPro" id="IPR027417">
    <property type="entry name" value="P-loop_NTPase"/>
</dbReference>
<comment type="subcellular location">
    <subcellularLocation>
        <location evidence="2">Membrane</location>
        <topology evidence="2">Multi-pass membrane protein</topology>
    </subcellularLocation>
    <subcellularLocation>
        <location evidence="3">Membrane</location>
        <topology evidence="3">Single-pass membrane protein</topology>
    </subcellularLocation>
</comment>
<keyword evidence="7" id="KW-0378">Hydrolase</keyword>
<keyword evidence="8" id="KW-0460">Magnesium</keyword>
<dbReference type="GO" id="GO:0016787">
    <property type="term" value="F:hydrolase activity"/>
    <property type="evidence" value="ECO:0007669"/>
    <property type="project" value="UniProtKB-KW"/>
</dbReference>
<dbReference type="PANTHER" id="PTHR10903">
    <property type="entry name" value="GTPASE, IMAP FAMILY MEMBER-RELATED"/>
    <property type="match status" value="1"/>
</dbReference>
<evidence type="ECO:0000256" key="10">
    <source>
        <dbReference type="ARBA" id="ARBA00022989"/>
    </source>
</evidence>
<dbReference type="PANTHER" id="PTHR10903:SF135">
    <property type="entry name" value="TRANSLOCASE OF CHLOROPLAST 120, CHLOROPLASTIC-RELATED"/>
    <property type="match status" value="1"/>
</dbReference>
<accession>A0AAE9KZM1</accession>
<keyword evidence="11" id="KW-0472">Membrane</keyword>
<dbReference type="InterPro" id="IPR021147">
    <property type="entry name" value="DUF697"/>
</dbReference>
<evidence type="ECO:0000256" key="4">
    <source>
        <dbReference type="ARBA" id="ARBA00022448"/>
    </source>
</evidence>
<name>A0AAE9KZM1_9NEIS</name>
<protein>
    <submittedName>
        <fullName evidence="13">50S ribosome-binding GTPase</fullName>
    </submittedName>
</protein>
<feature type="domain" description="G" evidence="12">
    <location>
        <begin position="39"/>
        <end position="162"/>
    </location>
</feature>
<dbReference type="GO" id="GO:0005525">
    <property type="term" value="F:GTP binding"/>
    <property type="evidence" value="ECO:0007669"/>
    <property type="project" value="InterPro"/>
</dbReference>
<sequence>MMANEKYTRYLGDSYDSENGLDMEKAKRKVFNEKEKLNIVLMGATGVGKSSLVNAVFGSDTVKTGSGKPITQHLEKVIVPEKGLTLWDTKGIEAEAYQETRQQLLNDIENGIRQACESKNDNDMPHVAWLCIKESSKRIEERELDLLRMMENLGIPTVVVFTNMQFEDGEEFFAEAQKILNEAFPSFIKNRYVRVNSIPYKIAGHTIPTKGLEDLLQMTENCLQESQQFSEKQRKKHLEALRKAQIIDMEKKLASMIDSAKTKVHVAALAAGAAGVSPIPMSDAPIIAGIQGTMIYTISSEFELELDKSLATSMIAGLLGVTGLAQVGRTVVSNVLKFIPGVGTALGGAISGTTAAGLTEALGHAYIEVLKYFFNKETGKVELPSEADVIDTDAILEVFRMYFKK</sequence>
<evidence type="ECO:0000256" key="5">
    <source>
        <dbReference type="ARBA" id="ARBA00022692"/>
    </source>
</evidence>
<keyword evidence="4" id="KW-0813">Transport</keyword>
<dbReference type="Pfam" id="PF01926">
    <property type="entry name" value="MMR_HSR1"/>
    <property type="match status" value="1"/>
</dbReference>
<dbReference type="GO" id="GO:0016020">
    <property type="term" value="C:membrane"/>
    <property type="evidence" value="ECO:0007669"/>
    <property type="project" value="UniProtKB-SubCell"/>
</dbReference>
<dbReference type="CDD" id="cd00882">
    <property type="entry name" value="Ras_like_GTPase"/>
    <property type="match status" value="1"/>
</dbReference>
<dbReference type="Pfam" id="PF05128">
    <property type="entry name" value="DUF697"/>
    <property type="match status" value="1"/>
</dbReference>
<proteinExistence type="predicted"/>
<keyword evidence="5" id="KW-0812">Transmembrane</keyword>
<dbReference type="GO" id="GO:0046872">
    <property type="term" value="F:metal ion binding"/>
    <property type="evidence" value="ECO:0007669"/>
    <property type="project" value="UniProtKB-KW"/>
</dbReference>
<organism evidence="13 14">
    <name type="scientific">Conchiformibius steedae DSM 2580</name>
    <dbReference type="NCBI Taxonomy" id="1121352"/>
    <lineage>
        <taxon>Bacteria</taxon>
        <taxon>Pseudomonadati</taxon>
        <taxon>Pseudomonadota</taxon>
        <taxon>Betaproteobacteria</taxon>
        <taxon>Neisseriales</taxon>
        <taxon>Neisseriaceae</taxon>
        <taxon>Conchiformibius</taxon>
    </lineage>
</organism>
<evidence type="ECO:0000256" key="6">
    <source>
        <dbReference type="ARBA" id="ARBA00022723"/>
    </source>
</evidence>
<gene>
    <name evidence="13" type="ORF">LNQ82_07365</name>
</gene>
<evidence type="ECO:0000259" key="12">
    <source>
        <dbReference type="Pfam" id="PF01926"/>
    </source>
</evidence>
<dbReference type="InterPro" id="IPR045058">
    <property type="entry name" value="GIMA/IAN/Toc"/>
</dbReference>
<dbReference type="GO" id="GO:0015031">
    <property type="term" value="P:protein transport"/>
    <property type="evidence" value="ECO:0007669"/>
    <property type="project" value="UniProtKB-KW"/>
</dbReference>
<evidence type="ECO:0000256" key="2">
    <source>
        <dbReference type="ARBA" id="ARBA00004141"/>
    </source>
</evidence>
<evidence type="ECO:0000313" key="14">
    <source>
        <dbReference type="Proteomes" id="UP001056819"/>
    </source>
</evidence>
<evidence type="ECO:0000256" key="9">
    <source>
        <dbReference type="ARBA" id="ARBA00022927"/>
    </source>
</evidence>
<evidence type="ECO:0000256" key="7">
    <source>
        <dbReference type="ARBA" id="ARBA00022801"/>
    </source>
</evidence>
<evidence type="ECO:0000256" key="11">
    <source>
        <dbReference type="ARBA" id="ARBA00023136"/>
    </source>
</evidence>
<evidence type="ECO:0000256" key="1">
    <source>
        <dbReference type="ARBA" id="ARBA00001946"/>
    </source>
</evidence>
<dbReference type="Proteomes" id="UP001056819">
    <property type="component" value="Chromosome"/>
</dbReference>
<dbReference type="AlphaFoldDB" id="A0AAE9KZM1"/>
<reference evidence="13" key="1">
    <citation type="submission" date="2022-05" db="EMBL/GenBank/DDBJ databases">
        <title>Alysiella filiformis genome sequencing.</title>
        <authorList>
            <person name="Viehboeck T."/>
        </authorList>
    </citation>
    <scope>NUCLEOTIDE SEQUENCE</scope>
    <source>
        <strain evidence="13">DSM 2580</strain>
    </source>
</reference>
<keyword evidence="10" id="KW-1133">Transmembrane helix</keyword>
<comment type="cofactor">
    <cofactor evidence="1">
        <name>Mg(2+)</name>
        <dbReference type="ChEBI" id="CHEBI:18420"/>
    </cofactor>
</comment>
<dbReference type="SUPFAM" id="SSF52540">
    <property type="entry name" value="P-loop containing nucleoside triphosphate hydrolases"/>
    <property type="match status" value="1"/>
</dbReference>
<evidence type="ECO:0000256" key="3">
    <source>
        <dbReference type="ARBA" id="ARBA00004167"/>
    </source>
</evidence>
<dbReference type="InterPro" id="IPR006073">
    <property type="entry name" value="GTP-bd"/>
</dbReference>
<dbReference type="Gene3D" id="3.40.50.300">
    <property type="entry name" value="P-loop containing nucleotide triphosphate hydrolases"/>
    <property type="match status" value="1"/>
</dbReference>
<evidence type="ECO:0000256" key="8">
    <source>
        <dbReference type="ARBA" id="ARBA00022842"/>
    </source>
</evidence>
<dbReference type="RefSeq" id="WP_156932333.1">
    <property type="nucleotide sequence ID" value="NZ_CP097501.1"/>
</dbReference>
<keyword evidence="6" id="KW-0479">Metal-binding</keyword>
<dbReference type="EMBL" id="CP097501">
    <property type="protein sequence ID" value="URD67015.1"/>
    <property type="molecule type" value="Genomic_DNA"/>
</dbReference>
<keyword evidence="9" id="KW-0653">Protein transport</keyword>